<reference evidence="2 3" key="1">
    <citation type="journal article" date="2021" name="BMC Genomics">
        <title>Datura genome reveals duplications of psychoactive alkaloid biosynthetic genes and high mutation rate following tissue culture.</title>
        <authorList>
            <person name="Rajewski A."/>
            <person name="Carter-House D."/>
            <person name="Stajich J."/>
            <person name="Litt A."/>
        </authorList>
    </citation>
    <scope>NUCLEOTIDE SEQUENCE [LARGE SCALE GENOMIC DNA]</scope>
    <source>
        <strain evidence="2">AR-01</strain>
    </source>
</reference>
<evidence type="ECO:0000313" key="2">
    <source>
        <dbReference type="EMBL" id="MCD9637896.1"/>
    </source>
</evidence>
<evidence type="ECO:0000256" key="1">
    <source>
        <dbReference type="SAM" id="MobiDB-lite"/>
    </source>
</evidence>
<feature type="compositionally biased region" description="Polar residues" evidence="1">
    <location>
        <begin position="108"/>
        <end position="117"/>
    </location>
</feature>
<proteinExistence type="predicted"/>
<name>A0ABS8UUP3_DATST</name>
<feature type="region of interest" description="Disordered" evidence="1">
    <location>
        <begin position="75"/>
        <end position="123"/>
    </location>
</feature>
<protein>
    <recommendedName>
        <fullName evidence="4">Protein kinase domain-containing protein</fullName>
    </recommendedName>
</protein>
<dbReference type="SUPFAM" id="SSF56112">
    <property type="entry name" value="Protein kinase-like (PK-like)"/>
    <property type="match status" value="1"/>
</dbReference>
<evidence type="ECO:0000313" key="3">
    <source>
        <dbReference type="Proteomes" id="UP000823775"/>
    </source>
</evidence>
<dbReference type="InterPro" id="IPR050823">
    <property type="entry name" value="Plant_Ser_Thr_Prot_Kinase"/>
</dbReference>
<evidence type="ECO:0008006" key="4">
    <source>
        <dbReference type="Google" id="ProtNLM"/>
    </source>
</evidence>
<dbReference type="Proteomes" id="UP000823775">
    <property type="component" value="Unassembled WGS sequence"/>
</dbReference>
<accession>A0ABS8UUP3</accession>
<sequence>MFAFLGLQEFNSKLSDFGLAKAGPTGDRTHVSTQVMGTQGYAAPEYAAKQCLSNEPKLRPKMSEVLTALEQLQSPKGISKLSHTEHRGISSPVAVSPMRHRSPLHMTPSASPLQAYQKSPRGR</sequence>
<dbReference type="InterPro" id="IPR011009">
    <property type="entry name" value="Kinase-like_dom_sf"/>
</dbReference>
<keyword evidence="3" id="KW-1185">Reference proteome</keyword>
<dbReference type="EMBL" id="JACEIK010002579">
    <property type="protein sequence ID" value="MCD9637896.1"/>
    <property type="molecule type" value="Genomic_DNA"/>
</dbReference>
<comment type="caution">
    <text evidence="2">The sequence shown here is derived from an EMBL/GenBank/DDBJ whole genome shotgun (WGS) entry which is preliminary data.</text>
</comment>
<organism evidence="2 3">
    <name type="scientific">Datura stramonium</name>
    <name type="common">Jimsonweed</name>
    <name type="synonym">Common thornapple</name>
    <dbReference type="NCBI Taxonomy" id="4076"/>
    <lineage>
        <taxon>Eukaryota</taxon>
        <taxon>Viridiplantae</taxon>
        <taxon>Streptophyta</taxon>
        <taxon>Embryophyta</taxon>
        <taxon>Tracheophyta</taxon>
        <taxon>Spermatophyta</taxon>
        <taxon>Magnoliopsida</taxon>
        <taxon>eudicotyledons</taxon>
        <taxon>Gunneridae</taxon>
        <taxon>Pentapetalae</taxon>
        <taxon>asterids</taxon>
        <taxon>lamiids</taxon>
        <taxon>Solanales</taxon>
        <taxon>Solanaceae</taxon>
        <taxon>Solanoideae</taxon>
        <taxon>Datureae</taxon>
        <taxon>Datura</taxon>
    </lineage>
</organism>
<dbReference type="Gene3D" id="1.10.510.10">
    <property type="entry name" value="Transferase(Phosphotransferase) domain 1"/>
    <property type="match status" value="1"/>
</dbReference>
<gene>
    <name evidence="2" type="ORF">HAX54_021437</name>
</gene>
<dbReference type="PANTHER" id="PTHR45621">
    <property type="entry name" value="OS01G0588500 PROTEIN-RELATED"/>
    <property type="match status" value="1"/>
</dbReference>